<sequence>MKYDFSGYATRNNIKCSDGRIIMRDAFKDNDHKKVPLVWQHDHMSPDNVLGHAMLENRDDGVYAYGLFNSTPSGLNAKELVKNGDVKALSIYANKLKQDGANVIHGAIREVSLVLAGANPGAYIDTVMVHSDENEETEDAEICFNLNSNPVIYHSDDKDDSEDSFDSSDDETDVSITHADKTDEKEKDMADNTGSNEKTVQDVIDSMTEDQKNVLYYLVGQAASGDIDTESEDNMKHNAFEDEDDTMAHSIDFDEILRDAKRCGSLRDSVMQHGLEDVSYADYLEHGKATYGIDQIDTLFPDFKSLNTPPAFVSRNMDWVKVVMNSVSHTPFSRIKSVFANITADEARARGYTKGKKKLEEVFTLLKRTTTPQTIYKKQKFDRDDVIDITEFDVVAWVKGEMRMMLDEEIARAVLIGDGRSDSSDDRIFPTNIRPVWQDDTFYTIRAQVDTKGMTTEEAKTEAIIKAIIRARKNYKGSGNPVFYTTEDVLTDMLLLENQIGDVKYKTKDELANRLRVSDIVTVELMEGRTRKGDTSKGDVAASATKDLNLVGLIVNLKDYNVGADKGGAVSMFDDFDIDYNQQKYLIETRCSGALIKPYAAISVETFDSSAE</sequence>
<reference evidence="8" key="1">
    <citation type="journal article" date="2021" name="Proc. Natl. Acad. Sci. U.S.A.">
        <title>A Catalog of Tens of Thousands of Viruses from Human Metagenomes Reveals Hidden Associations with Chronic Diseases.</title>
        <authorList>
            <person name="Tisza M.J."/>
            <person name="Buck C.B."/>
        </authorList>
    </citation>
    <scope>NUCLEOTIDE SEQUENCE</scope>
    <source>
        <strain evidence="8">CtMsr1</strain>
    </source>
</reference>
<evidence type="ECO:0000256" key="2">
    <source>
        <dbReference type="ARBA" id="ARBA00022670"/>
    </source>
</evidence>
<evidence type="ECO:0000256" key="5">
    <source>
        <dbReference type="ARBA" id="ARBA00023045"/>
    </source>
</evidence>
<dbReference type="Pfam" id="PF04586">
    <property type="entry name" value="Peptidase_S78"/>
    <property type="match status" value="1"/>
</dbReference>
<feature type="compositionally biased region" description="Acidic residues" evidence="6">
    <location>
        <begin position="158"/>
        <end position="173"/>
    </location>
</feature>
<keyword evidence="4" id="KW-0118">Viral capsid assembly</keyword>
<accession>A0A8S5LV44</accession>
<evidence type="ECO:0000256" key="4">
    <source>
        <dbReference type="ARBA" id="ARBA00022950"/>
    </source>
</evidence>
<evidence type="ECO:0000256" key="3">
    <source>
        <dbReference type="ARBA" id="ARBA00022801"/>
    </source>
</evidence>
<protein>
    <submittedName>
        <fullName evidence="8">Major capsid protein</fullName>
    </submittedName>
</protein>
<evidence type="ECO:0000256" key="6">
    <source>
        <dbReference type="SAM" id="MobiDB-lite"/>
    </source>
</evidence>
<organism evidence="8">
    <name type="scientific">Siphoviridae sp. ctMsr1</name>
    <dbReference type="NCBI Taxonomy" id="2826264"/>
    <lineage>
        <taxon>Viruses</taxon>
        <taxon>Duplodnaviria</taxon>
        <taxon>Heunggongvirae</taxon>
        <taxon>Uroviricota</taxon>
        <taxon>Caudoviricetes</taxon>
    </lineage>
</organism>
<keyword evidence="2" id="KW-0645">Protease</keyword>
<evidence type="ECO:0000259" key="7">
    <source>
        <dbReference type="Pfam" id="PF04586"/>
    </source>
</evidence>
<name>A0A8S5LV44_9CAUD</name>
<evidence type="ECO:0000313" key="8">
    <source>
        <dbReference type="EMBL" id="DAD73762.1"/>
    </source>
</evidence>
<evidence type="ECO:0000256" key="1">
    <source>
        <dbReference type="ARBA" id="ARBA00022612"/>
    </source>
</evidence>
<proteinExistence type="predicted"/>
<keyword evidence="5" id="KW-1273">Viral capsid maturation</keyword>
<dbReference type="GO" id="GO:0046797">
    <property type="term" value="P:viral procapsid maturation"/>
    <property type="evidence" value="ECO:0007669"/>
    <property type="project" value="UniProtKB-KW"/>
</dbReference>
<feature type="region of interest" description="Disordered" evidence="6">
    <location>
        <begin position="154"/>
        <end position="199"/>
    </location>
</feature>
<keyword evidence="3" id="KW-0378">Hydrolase</keyword>
<dbReference type="SUPFAM" id="SSF56563">
    <property type="entry name" value="Major capsid protein gp5"/>
    <property type="match status" value="1"/>
</dbReference>
<dbReference type="EMBL" id="BK014744">
    <property type="protein sequence ID" value="DAD73762.1"/>
    <property type="molecule type" value="Genomic_DNA"/>
</dbReference>
<feature type="compositionally biased region" description="Basic and acidic residues" evidence="6">
    <location>
        <begin position="178"/>
        <end position="190"/>
    </location>
</feature>
<dbReference type="GO" id="GO:0006508">
    <property type="term" value="P:proteolysis"/>
    <property type="evidence" value="ECO:0007669"/>
    <property type="project" value="UniProtKB-KW"/>
</dbReference>
<dbReference type="GO" id="GO:0008233">
    <property type="term" value="F:peptidase activity"/>
    <property type="evidence" value="ECO:0007669"/>
    <property type="project" value="UniProtKB-KW"/>
</dbReference>
<dbReference type="InterPro" id="IPR054613">
    <property type="entry name" value="Peptidase_S78_dom"/>
</dbReference>
<feature type="domain" description="Prohead serine protease" evidence="7">
    <location>
        <begin position="5"/>
        <end position="128"/>
    </location>
</feature>
<keyword evidence="1" id="KW-1188">Viral release from host cell</keyword>